<feature type="binding site" evidence="7">
    <location>
        <position position="241"/>
    </location>
    <ligand>
        <name>Zn(2+)</name>
        <dbReference type="ChEBI" id="CHEBI:29105"/>
        <note>catalytic</note>
    </ligand>
</feature>
<dbReference type="InterPro" id="IPR024079">
    <property type="entry name" value="MetalloPept_cat_dom_sf"/>
</dbReference>
<dbReference type="GO" id="GO:0006508">
    <property type="term" value="P:proteolysis"/>
    <property type="evidence" value="ECO:0007669"/>
    <property type="project" value="UniProtKB-KW"/>
</dbReference>
<dbReference type="InterPro" id="IPR017050">
    <property type="entry name" value="Metallopeptidase_nem"/>
</dbReference>
<evidence type="ECO:0000256" key="1">
    <source>
        <dbReference type="ARBA" id="ARBA00004613"/>
    </source>
</evidence>
<comment type="caution">
    <text evidence="7">Lacks conserved residue(s) required for the propagation of feature annotation.</text>
</comment>
<dbReference type="SMART" id="SM00235">
    <property type="entry name" value="ZnMc"/>
    <property type="match status" value="1"/>
</dbReference>
<dbReference type="PANTHER" id="PTHR10127">
    <property type="entry name" value="DISCOIDIN, CUB, EGF, LAMININ , AND ZINC METALLOPROTEASE DOMAIN CONTAINING"/>
    <property type="match status" value="1"/>
</dbReference>
<comment type="cofactor">
    <cofactor evidence="7 8">
        <name>Zn(2+)</name>
        <dbReference type="ChEBI" id="CHEBI:29105"/>
    </cofactor>
    <text evidence="7 8">Binds 1 zinc ion per subunit.</text>
</comment>
<keyword evidence="3 9" id="KW-0732">Signal</keyword>
<dbReference type="InterPro" id="IPR001506">
    <property type="entry name" value="Peptidase_M12A"/>
</dbReference>
<keyword evidence="2 6" id="KW-0964">Secreted</keyword>
<organism evidence="11">
    <name type="scientific">Angiostrongylus costaricensis</name>
    <name type="common">Nematode worm</name>
    <dbReference type="NCBI Taxonomy" id="334426"/>
    <lineage>
        <taxon>Eukaryota</taxon>
        <taxon>Metazoa</taxon>
        <taxon>Ecdysozoa</taxon>
        <taxon>Nematoda</taxon>
        <taxon>Chromadorea</taxon>
        <taxon>Rhabditida</taxon>
        <taxon>Rhabditina</taxon>
        <taxon>Rhabditomorpha</taxon>
        <taxon>Strongyloidea</taxon>
        <taxon>Metastrongylidae</taxon>
        <taxon>Angiostrongylus</taxon>
    </lineage>
</organism>
<keyword evidence="7 8" id="KW-0482">Metalloprotease</keyword>
<dbReference type="PIRSF" id="PIRSF036365">
    <property type="entry name" value="Astacin_nematoda"/>
    <property type="match status" value="1"/>
</dbReference>
<dbReference type="GO" id="GO:0018996">
    <property type="term" value="P:molting cycle, collagen and cuticulin-based cuticle"/>
    <property type="evidence" value="ECO:0007669"/>
    <property type="project" value="InterPro"/>
</dbReference>
<comment type="subcellular location">
    <subcellularLocation>
        <location evidence="1 6">Secreted</location>
    </subcellularLocation>
</comment>
<evidence type="ECO:0000256" key="8">
    <source>
        <dbReference type="RuleBase" id="RU361183"/>
    </source>
</evidence>
<evidence type="ECO:0000256" key="5">
    <source>
        <dbReference type="ARBA" id="ARBA00023180"/>
    </source>
</evidence>
<dbReference type="WBParaSite" id="ACOC_0000398901-mRNA-1">
    <property type="protein sequence ID" value="ACOC_0000398901-mRNA-1"/>
    <property type="gene ID" value="ACOC_0000398901"/>
</dbReference>
<dbReference type="PANTHER" id="PTHR10127:SF793">
    <property type="entry name" value="ZINC METALLOPROTEINASE NAS-31"/>
    <property type="match status" value="1"/>
</dbReference>
<keyword evidence="7 8" id="KW-0479">Metal-binding</keyword>
<evidence type="ECO:0000256" key="4">
    <source>
        <dbReference type="ARBA" id="ARBA00023157"/>
    </source>
</evidence>
<keyword evidence="7 8" id="KW-0378">Hydrolase</keyword>
<name>A0A0R3PI12_ANGCS</name>
<feature type="chain" id="PRO_5012542846" description="Zinc metalloproteinase" evidence="9">
    <location>
        <begin position="16"/>
        <end position="443"/>
    </location>
</feature>
<dbReference type="AlphaFoldDB" id="A0A0R3PI12"/>
<evidence type="ECO:0000256" key="9">
    <source>
        <dbReference type="SAM" id="SignalP"/>
    </source>
</evidence>
<evidence type="ECO:0000313" key="11">
    <source>
        <dbReference type="WBParaSite" id="ACOC_0000398901-mRNA-1"/>
    </source>
</evidence>
<dbReference type="PROSITE" id="PS51864">
    <property type="entry name" value="ASTACIN"/>
    <property type="match status" value="1"/>
</dbReference>
<dbReference type="Gene3D" id="3.40.390.10">
    <property type="entry name" value="Collagenase (Catalytic Domain)"/>
    <property type="match status" value="1"/>
</dbReference>
<sequence>MRVIIFAFLVTIVRARILESSEARAERSEDGFEVKAKERYNLLRNERNADGTMKFLEQLHNMEKEISNELTLSLEQNAELLNEMKNYVEIKKDHIQPLGDTIEEINHNSKVDTALFQGDMILTKEQVEEMMEGIEENKSNRIKRQAYRDKSYPKTLWSNGVYYSFYSNATLAAKRVFKKAAETWQRETCINFFESNTAPDRILVINEDGCWSNVGRVGGVQALSLGGGCESVGTAAHEIGHALGFFHTQSRHDRDDFITLLTKNFLVILRETNNINSYKRKDMDGWLSQFTKESKRFNYNYNLTYDYGSVMHYGATGVSKNGEPVMIPRDMKYIQTLGSPIISFYDKLMMNLHYKCLSMNAPPGSKIEVVLDGYPTGFAIDGCEYAGVEIKTGSDKRHTGYRFCAPENVGTSLVSTHNIVPVITYSNRARDATTVLRYRISRR</sequence>
<dbReference type="GO" id="GO:0005576">
    <property type="term" value="C:extracellular region"/>
    <property type="evidence" value="ECO:0007669"/>
    <property type="project" value="UniProtKB-SubCell"/>
</dbReference>
<dbReference type="PRINTS" id="PR00480">
    <property type="entry name" value="ASTACIN"/>
</dbReference>
<dbReference type="GO" id="GO:0008270">
    <property type="term" value="F:zinc ion binding"/>
    <property type="evidence" value="ECO:0007669"/>
    <property type="project" value="UniProtKB-UniRule"/>
</dbReference>
<keyword evidence="7 8" id="KW-0862">Zinc</keyword>
<feature type="signal peptide" evidence="9">
    <location>
        <begin position="1"/>
        <end position="15"/>
    </location>
</feature>
<keyword evidence="7 8" id="KW-0645">Protease</keyword>
<dbReference type="CDD" id="cd04280">
    <property type="entry name" value="ZnMc_astacin_like"/>
    <property type="match status" value="1"/>
</dbReference>
<dbReference type="Pfam" id="PF01400">
    <property type="entry name" value="Astacin"/>
    <property type="match status" value="1"/>
</dbReference>
<dbReference type="OMA" id="RETCINF"/>
<keyword evidence="5" id="KW-0325">Glycoprotein</keyword>
<dbReference type="InterPro" id="IPR006026">
    <property type="entry name" value="Peptidase_Metallo"/>
</dbReference>
<feature type="domain" description="Peptidase M12A" evidence="10">
    <location>
        <begin position="145"/>
        <end position="357"/>
    </location>
</feature>
<dbReference type="InterPro" id="IPR034035">
    <property type="entry name" value="Astacin-like_dom"/>
</dbReference>
<feature type="binding site" evidence="7">
    <location>
        <position position="237"/>
    </location>
    <ligand>
        <name>Zn(2+)</name>
        <dbReference type="ChEBI" id="CHEBI:29105"/>
        <note>catalytic</note>
    </ligand>
</feature>
<proteinExistence type="predicted"/>
<accession>A0A0R3PI12</accession>
<evidence type="ECO:0000256" key="3">
    <source>
        <dbReference type="ARBA" id="ARBA00022729"/>
    </source>
</evidence>
<evidence type="ECO:0000256" key="2">
    <source>
        <dbReference type="ARBA" id="ARBA00022525"/>
    </source>
</evidence>
<evidence type="ECO:0000259" key="10">
    <source>
        <dbReference type="PROSITE" id="PS51864"/>
    </source>
</evidence>
<keyword evidence="4" id="KW-1015">Disulfide bond</keyword>
<feature type="binding site" evidence="7">
    <location>
        <position position="247"/>
    </location>
    <ligand>
        <name>Zn(2+)</name>
        <dbReference type="ChEBI" id="CHEBI:29105"/>
        <note>catalytic</note>
    </ligand>
</feature>
<evidence type="ECO:0000256" key="7">
    <source>
        <dbReference type="PROSITE-ProRule" id="PRU01211"/>
    </source>
</evidence>
<dbReference type="SUPFAM" id="SSF55486">
    <property type="entry name" value="Metalloproteases ('zincins'), catalytic domain"/>
    <property type="match status" value="1"/>
</dbReference>
<reference evidence="11" key="1">
    <citation type="submission" date="2017-02" db="UniProtKB">
        <authorList>
            <consortium name="WormBaseParasite"/>
        </authorList>
    </citation>
    <scope>IDENTIFICATION</scope>
</reference>
<dbReference type="GO" id="GO:0004222">
    <property type="term" value="F:metalloendopeptidase activity"/>
    <property type="evidence" value="ECO:0007669"/>
    <property type="project" value="UniProtKB-UniRule"/>
</dbReference>
<protein>
    <recommendedName>
        <fullName evidence="6">Zinc metalloproteinase</fullName>
    </recommendedName>
</protein>
<evidence type="ECO:0000256" key="6">
    <source>
        <dbReference type="PIRNR" id="PIRNR036365"/>
    </source>
</evidence>
<feature type="active site" evidence="7">
    <location>
        <position position="238"/>
    </location>
</feature>